<keyword evidence="3" id="KW-1185">Reference proteome</keyword>
<evidence type="ECO:0000313" key="3">
    <source>
        <dbReference type="Proteomes" id="UP000008065"/>
    </source>
</evidence>
<organism evidence="2 3">
    <name type="scientific">Neurospora tetrasperma (strain FGSC 2508 / ATCC MYA-4615 / P0657)</name>
    <dbReference type="NCBI Taxonomy" id="510951"/>
    <lineage>
        <taxon>Eukaryota</taxon>
        <taxon>Fungi</taxon>
        <taxon>Dikarya</taxon>
        <taxon>Ascomycota</taxon>
        <taxon>Pezizomycotina</taxon>
        <taxon>Sordariomycetes</taxon>
        <taxon>Sordariomycetidae</taxon>
        <taxon>Sordariales</taxon>
        <taxon>Sordariaceae</taxon>
        <taxon>Neurospora</taxon>
    </lineage>
</organism>
<dbReference type="HOGENOM" id="CLU_103032_0_0_1"/>
<feature type="compositionally biased region" description="Low complexity" evidence="1">
    <location>
        <begin position="113"/>
        <end position="123"/>
    </location>
</feature>
<reference evidence="3" key="1">
    <citation type="journal article" date="2011" name="Genetics">
        <title>Massive changes in genome architecture accompany the transition to self-fertility in the filamentous fungus Neurospora tetrasperma.</title>
        <authorList>
            <person name="Ellison C.E."/>
            <person name="Stajich J.E."/>
            <person name="Jacobson D.J."/>
            <person name="Natvig D.O."/>
            <person name="Lapidus A."/>
            <person name="Foster B."/>
            <person name="Aerts A."/>
            <person name="Riley R."/>
            <person name="Lindquist E.A."/>
            <person name="Grigoriev I.V."/>
            <person name="Taylor J.W."/>
        </authorList>
    </citation>
    <scope>NUCLEOTIDE SEQUENCE [LARGE SCALE GENOMIC DNA]</scope>
    <source>
        <strain evidence="3">FGSC 2508 / P0657</strain>
    </source>
</reference>
<dbReference type="AlphaFoldDB" id="F8N4B7"/>
<dbReference type="GeneID" id="20826251"/>
<feature type="region of interest" description="Disordered" evidence="1">
    <location>
        <begin position="109"/>
        <end position="152"/>
    </location>
</feature>
<feature type="region of interest" description="Disordered" evidence="1">
    <location>
        <begin position="1"/>
        <end position="25"/>
    </location>
</feature>
<evidence type="ECO:0000313" key="2">
    <source>
        <dbReference type="EMBL" id="EGO51860.1"/>
    </source>
</evidence>
<gene>
    <name evidence="2" type="ORF">NEUTE1DRAFT_141776</name>
</gene>
<dbReference type="RefSeq" id="XP_009855504.1">
    <property type="nucleotide sequence ID" value="XM_009857202.1"/>
</dbReference>
<accession>F8N4B7</accession>
<dbReference type="VEuPathDB" id="FungiDB:NEUTE1DRAFT_141776"/>
<feature type="compositionally biased region" description="Polar residues" evidence="1">
    <location>
        <begin position="128"/>
        <end position="140"/>
    </location>
</feature>
<dbReference type="EMBL" id="GL891382">
    <property type="protein sequence ID" value="EGO51860.1"/>
    <property type="molecule type" value="Genomic_DNA"/>
</dbReference>
<proteinExistence type="predicted"/>
<dbReference type="OrthoDB" id="4586123at2759"/>
<name>F8N4B7_NEUT8</name>
<dbReference type="Proteomes" id="UP000008065">
    <property type="component" value="Unassembled WGS sequence"/>
</dbReference>
<dbReference type="KEGG" id="nte:NEUTE1DRAFT141776"/>
<evidence type="ECO:0000256" key="1">
    <source>
        <dbReference type="SAM" id="MobiDB-lite"/>
    </source>
</evidence>
<protein>
    <submittedName>
        <fullName evidence="2">Uncharacterized protein</fullName>
    </submittedName>
</protein>
<sequence>MTLPKDTPLVDKAAMPTTPDEVLPTEEKEECATISPQDKHTLCISDVVKSTKRLNIHDEKDAATPANIDIPECRHDDKALMSDSKPVGIQQSETASSFYIAPAEEVLPQPHLSTTSSTKSSTKIEVANESNTTALTSTEPVPTIYPPRRPNIFNKRAPRRNVRWRPEVLASLAPHATEDVAKDGDGLTLEELQEFQSENREVMEKKTAKFLGMVSQYSWRPRVVEDLGEAFALDD</sequence>